<protein>
    <recommendedName>
        <fullName evidence="3">Transaldolase</fullName>
    </recommendedName>
</protein>
<reference evidence="2" key="1">
    <citation type="submission" date="2018-05" db="EMBL/GenBank/DDBJ databases">
        <authorList>
            <person name="Lanie J.A."/>
            <person name="Ng W.-L."/>
            <person name="Kazmierczak K.M."/>
            <person name="Andrzejewski T.M."/>
            <person name="Davidsen T.M."/>
            <person name="Wayne K.J."/>
            <person name="Tettelin H."/>
            <person name="Glass J.I."/>
            <person name="Rusch D."/>
            <person name="Podicherti R."/>
            <person name="Tsui H.-C.T."/>
            <person name="Winkler M.E."/>
        </authorList>
    </citation>
    <scope>NUCLEOTIDE SEQUENCE</scope>
</reference>
<evidence type="ECO:0000313" key="2">
    <source>
        <dbReference type="EMBL" id="SVA23921.1"/>
    </source>
</evidence>
<keyword evidence="1" id="KW-0704">Schiff base</keyword>
<dbReference type="InterPro" id="IPR013785">
    <property type="entry name" value="Aldolase_TIM"/>
</dbReference>
<feature type="non-terminal residue" evidence="2">
    <location>
        <position position="95"/>
    </location>
</feature>
<name>A0A381U858_9ZZZZ</name>
<evidence type="ECO:0000256" key="1">
    <source>
        <dbReference type="ARBA" id="ARBA00023270"/>
    </source>
</evidence>
<organism evidence="2">
    <name type="scientific">marine metagenome</name>
    <dbReference type="NCBI Taxonomy" id="408172"/>
    <lineage>
        <taxon>unclassified sequences</taxon>
        <taxon>metagenomes</taxon>
        <taxon>ecological metagenomes</taxon>
    </lineage>
</organism>
<dbReference type="InterPro" id="IPR001585">
    <property type="entry name" value="TAL/FSA"/>
</dbReference>
<gene>
    <name evidence="2" type="ORF">METZ01_LOCUS76775</name>
</gene>
<dbReference type="GO" id="GO:0005975">
    <property type="term" value="P:carbohydrate metabolic process"/>
    <property type="evidence" value="ECO:0007669"/>
    <property type="project" value="InterPro"/>
</dbReference>
<dbReference type="SUPFAM" id="SSF51569">
    <property type="entry name" value="Aldolase"/>
    <property type="match status" value="1"/>
</dbReference>
<evidence type="ECO:0008006" key="3">
    <source>
        <dbReference type="Google" id="ProtNLM"/>
    </source>
</evidence>
<dbReference type="Pfam" id="PF00923">
    <property type="entry name" value="TAL_FSA"/>
    <property type="match status" value="1"/>
</dbReference>
<proteinExistence type="predicted"/>
<dbReference type="EMBL" id="UINC01005847">
    <property type="protein sequence ID" value="SVA23921.1"/>
    <property type="molecule type" value="Genomic_DNA"/>
</dbReference>
<dbReference type="Gene3D" id="3.20.20.70">
    <property type="entry name" value="Aldolase class I"/>
    <property type="match status" value="1"/>
</dbReference>
<sequence>MDENNSIDGFTTNPTLMAQAGVEDYLGFAEALLSKVKEKSISFEVFSDDLDEMYEQAIILRDLGENVSVKIPVTNTKGVPTYSLVERLSNQGVKL</sequence>
<dbReference type="AlphaFoldDB" id="A0A381U858"/>
<accession>A0A381U858</accession>